<feature type="region of interest" description="Disordered" evidence="1">
    <location>
        <begin position="1"/>
        <end position="50"/>
    </location>
</feature>
<organism evidence="2 3">
    <name type="scientific">Gottfriedia solisilvae</name>
    <dbReference type="NCBI Taxonomy" id="1516104"/>
    <lineage>
        <taxon>Bacteria</taxon>
        <taxon>Bacillati</taxon>
        <taxon>Bacillota</taxon>
        <taxon>Bacilli</taxon>
        <taxon>Bacillales</taxon>
        <taxon>Bacillaceae</taxon>
        <taxon>Gottfriedia</taxon>
    </lineage>
</organism>
<dbReference type="Proteomes" id="UP000626244">
    <property type="component" value="Unassembled WGS sequence"/>
</dbReference>
<evidence type="ECO:0000313" key="2">
    <source>
        <dbReference type="EMBL" id="GGI13149.1"/>
    </source>
</evidence>
<keyword evidence="3" id="KW-1185">Reference proteome</keyword>
<evidence type="ECO:0000313" key="3">
    <source>
        <dbReference type="Proteomes" id="UP000626244"/>
    </source>
</evidence>
<sequence>MARGKHFNHKKKGHEPTQPQGSLVEPEDRKHEDREEDYIVTEEAFKNRIQ</sequence>
<protein>
    <submittedName>
        <fullName evidence="2">Uncharacterized protein</fullName>
    </submittedName>
</protein>
<accession>A0A8J3AHX9</accession>
<dbReference type="EMBL" id="BMHB01000001">
    <property type="protein sequence ID" value="GGI13149.1"/>
    <property type="molecule type" value="Genomic_DNA"/>
</dbReference>
<gene>
    <name evidence="2" type="ORF">GCM10007380_16470</name>
</gene>
<proteinExistence type="predicted"/>
<dbReference type="RefSeq" id="WP_167374453.1">
    <property type="nucleotide sequence ID" value="NZ_BMHB01000001.1"/>
</dbReference>
<name>A0A8J3AHX9_9BACI</name>
<feature type="compositionally biased region" description="Basic residues" evidence="1">
    <location>
        <begin position="1"/>
        <end position="13"/>
    </location>
</feature>
<evidence type="ECO:0000256" key="1">
    <source>
        <dbReference type="SAM" id="MobiDB-lite"/>
    </source>
</evidence>
<comment type="caution">
    <text evidence="2">The sequence shown here is derived from an EMBL/GenBank/DDBJ whole genome shotgun (WGS) entry which is preliminary data.</text>
</comment>
<reference evidence="3" key="1">
    <citation type="journal article" date="2019" name="Int. J. Syst. Evol. Microbiol.">
        <title>The Global Catalogue of Microorganisms (GCM) 10K type strain sequencing project: providing services to taxonomists for standard genome sequencing and annotation.</title>
        <authorList>
            <consortium name="The Broad Institute Genomics Platform"/>
            <consortium name="The Broad Institute Genome Sequencing Center for Infectious Disease"/>
            <person name="Wu L."/>
            <person name="Ma J."/>
        </authorList>
    </citation>
    <scope>NUCLEOTIDE SEQUENCE [LARGE SCALE GENOMIC DNA]</scope>
    <source>
        <strain evidence="3">CGMCC 1.14993</strain>
    </source>
</reference>
<dbReference type="AlphaFoldDB" id="A0A8J3AHX9"/>